<dbReference type="PANTHER" id="PTHR45632:SF3">
    <property type="entry name" value="KELCH-LIKE PROTEIN 32"/>
    <property type="match status" value="1"/>
</dbReference>
<dbReference type="Pfam" id="PF01344">
    <property type="entry name" value="Kelch_1"/>
    <property type="match status" value="1"/>
</dbReference>
<keyword evidence="1" id="KW-0880">Kelch repeat</keyword>
<feature type="domain" description="IPT/TIG" evidence="4">
    <location>
        <begin position="42"/>
        <end position="118"/>
    </location>
</feature>
<dbReference type="Pfam" id="PF01833">
    <property type="entry name" value="TIG"/>
    <property type="match status" value="1"/>
</dbReference>
<dbReference type="InterPro" id="IPR015915">
    <property type="entry name" value="Kelch-typ_b-propeller"/>
</dbReference>
<dbReference type="InterPro" id="IPR014756">
    <property type="entry name" value="Ig_E-set"/>
</dbReference>
<dbReference type="PANTHER" id="PTHR45632">
    <property type="entry name" value="LD33804P"/>
    <property type="match status" value="1"/>
</dbReference>
<evidence type="ECO:0000256" key="1">
    <source>
        <dbReference type="ARBA" id="ARBA00022441"/>
    </source>
</evidence>
<dbReference type="InterPro" id="IPR006652">
    <property type="entry name" value="Kelch_1"/>
</dbReference>
<gene>
    <name evidence="5" type="ORF">FHS68_001819</name>
</gene>
<sequence length="543" mass="58057">MKKQFIYSYFMMLTTALVLLNCKGDPGATPNPNPGGGTTLAISSINPASGAEGTKVVISGTGFSTTLSNNIVKFGTVAAVVDSASATRIVTKVPKDAKTGKVSVEVGGQVAASTADFTMMANPPVFGAANTNSSADITAASAKVSSTITSKGDGEIIQHGHVWSDTKSDPTPADAKTELGKADGPFPLKFTSDLKSLKANTTYNVRAYATNDKGTSYGAAVQVMTGAAPLAGSYTVKAKFPGAARNSANYFAFKDKLYVIGGSSGTGYLKDLWEYDPAQDKWAQKADAPITQAFGSYRIFHFGASSPLMFIDNKIFVIATAEYLGNPKKTVVLEFDTNSNTWAVKGQAPETDQSGSNTFTINKKGYLLTGRKIGNNLTIPQKVYQYDPSTDNWLQKKDFPGKTISGGASAAYNGKGYVMGGLDKDYGFVQEMWEYDDGKDDWTILANYPQLGAVSQNNTFLVDNILTINSGETNYRYNFDTKSWNVSTLPDAISKSPAFGGGTCRIQYWVLAQGVKGSIYFFHLDSSGGTCNNLMGELWEYKP</sequence>
<dbReference type="CDD" id="cd00603">
    <property type="entry name" value="IPT_PCSR"/>
    <property type="match status" value="1"/>
</dbReference>
<organism evidence="5 6">
    <name type="scientific">Dyadobacter arcticus</name>
    <dbReference type="NCBI Taxonomy" id="1078754"/>
    <lineage>
        <taxon>Bacteria</taxon>
        <taxon>Pseudomonadati</taxon>
        <taxon>Bacteroidota</taxon>
        <taxon>Cytophagia</taxon>
        <taxon>Cytophagales</taxon>
        <taxon>Spirosomataceae</taxon>
        <taxon>Dyadobacter</taxon>
    </lineage>
</organism>
<dbReference type="EMBL" id="JAASQJ010000002">
    <property type="protein sequence ID" value="NIJ52649.1"/>
    <property type="molecule type" value="Genomic_DNA"/>
</dbReference>
<dbReference type="RefSeq" id="WP_167269247.1">
    <property type="nucleotide sequence ID" value="NZ_JAASQJ010000002.1"/>
</dbReference>
<name>A0ABX0UKP5_9BACT</name>
<comment type="caution">
    <text evidence="5">The sequence shown here is derived from an EMBL/GenBank/DDBJ whole genome shotgun (WGS) entry which is preliminary data.</text>
</comment>
<evidence type="ECO:0000259" key="4">
    <source>
        <dbReference type="Pfam" id="PF01833"/>
    </source>
</evidence>
<dbReference type="SUPFAM" id="SSF117281">
    <property type="entry name" value="Kelch motif"/>
    <property type="match status" value="1"/>
</dbReference>
<dbReference type="SUPFAM" id="SSF81296">
    <property type="entry name" value="E set domains"/>
    <property type="match status" value="1"/>
</dbReference>
<accession>A0ABX0UKP5</accession>
<protein>
    <submittedName>
        <fullName evidence="5">N-acetylneuraminic acid mutarotase</fullName>
    </submittedName>
</protein>
<proteinExistence type="predicted"/>
<keyword evidence="6" id="KW-1185">Reference proteome</keyword>
<feature type="chain" id="PRO_5045421523" evidence="3">
    <location>
        <begin position="21"/>
        <end position="543"/>
    </location>
</feature>
<dbReference type="Proteomes" id="UP001179181">
    <property type="component" value="Unassembled WGS sequence"/>
</dbReference>
<reference evidence="5 6" key="1">
    <citation type="submission" date="2020-03" db="EMBL/GenBank/DDBJ databases">
        <title>Genomic Encyclopedia of Type Strains, Phase IV (KMG-IV): sequencing the most valuable type-strain genomes for metagenomic binning, comparative biology and taxonomic classification.</title>
        <authorList>
            <person name="Goeker M."/>
        </authorList>
    </citation>
    <scope>NUCLEOTIDE SEQUENCE [LARGE SCALE GENOMIC DNA]</scope>
    <source>
        <strain evidence="5 6">DSM 102865</strain>
    </source>
</reference>
<keyword evidence="3" id="KW-0732">Signal</keyword>
<evidence type="ECO:0000313" key="6">
    <source>
        <dbReference type="Proteomes" id="UP001179181"/>
    </source>
</evidence>
<dbReference type="InterPro" id="IPR013783">
    <property type="entry name" value="Ig-like_fold"/>
</dbReference>
<evidence type="ECO:0000313" key="5">
    <source>
        <dbReference type="EMBL" id="NIJ52649.1"/>
    </source>
</evidence>
<evidence type="ECO:0000256" key="3">
    <source>
        <dbReference type="SAM" id="SignalP"/>
    </source>
</evidence>
<evidence type="ECO:0000256" key="2">
    <source>
        <dbReference type="ARBA" id="ARBA00022737"/>
    </source>
</evidence>
<feature type="signal peptide" evidence="3">
    <location>
        <begin position="1"/>
        <end position="20"/>
    </location>
</feature>
<keyword evidence="2" id="KW-0677">Repeat</keyword>
<dbReference type="Gene3D" id="2.60.40.10">
    <property type="entry name" value="Immunoglobulins"/>
    <property type="match status" value="1"/>
</dbReference>
<dbReference type="InterPro" id="IPR002909">
    <property type="entry name" value="IPT_dom"/>
</dbReference>
<dbReference type="Gene3D" id="2.120.10.80">
    <property type="entry name" value="Kelch-type beta propeller"/>
    <property type="match status" value="2"/>
</dbReference>